<keyword evidence="1" id="KW-1133">Transmembrane helix</keyword>
<dbReference type="Proteomes" id="UP000034803">
    <property type="component" value="Unassembled WGS sequence"/>
</dbReference>
<organism evidence="2 3">
    <name type="scientific">Candidatus Woesebacteria bacterium GW2011_GWC2_31_9</name>
    <dbReference type="NCBI Taxonomy" id="1618586"/>
    <lineage>
        <taxon>Bacteria</taxon>
        <taxon>Candidatus Woeseibacteriota</taxon>
    </lineage>
</organism>
<dbReference type="EMBL" id="LBOI01000021">
    <property type="protein sequence ID" value="KKP30887.1"/>
    <property type="molecule type" value="Genomic_DNA"/>
</dbReference>
<dbReference type="PATRIC" id="fig|1618586.3.peg.890"/>
<keyword evidence="1" id="KW-0812">Transmembrane</keyword>
<gene>
    <name evidence="2" type="ORF">UR21_C0021G0003</name>
</gene>
<accession>A0A0G0BIL5</accession>
<feature type="transmembrane region" description="Helical" evidence="1">
    <location>
        <begin position="62"/>
        <end position="82"/>
    </location>
</feature>
<proteinExistence type="predicted"/>
<keyword evidence="1" id="KW-0472">Membrane</keyword>
<dbReference type="AlphaFoldDB" id="A0A0G0BIL5"/>
<evidence type="ECO:0000256" key="1">
    <source>
        <dbReference type="SAM" id="Phobius"/>
    </source>
</evidence>
<reference evidence="2 3" key="1">
    <citation type="journal article" date="2015" name="Nature">
        <title>rRNA introns, odd ribosomes, and small enigmatic genomes across a large radiation of phyla.</title>
        <authorList>
            <person name="Brown C.T."/>
            <person name="Hug L.A."/>
            <person name="Thomas B.C."/>
            <person name="Sharon I."/>
            <person name="Castelle C.J."/>
            <person name="Singh A."/>
            <person name="Wilkins M.J."/>
            <person name="Williams K.H."/>
            <person name="Banfield J.F."/>
        </authorList>
    </citation>
    <scope>NUCLEOTIDE SEQUENCE [LARGE SCALE GENOMIC DNA]</scope>
</reference>
<name>A0A0G0BIL5_9BACT</name>
<comment type="caution">
    <text evidence="2">The sequence shown here is derived from an EMBL/GenBank/DDBJ whole genome shotgun (WGS) entry which is preliminary data.</text>
</comment>
<evidence type="ECO:0000313" key="3">
    <source>
        <dbReference type="Proteomes" id="UP000034803"/>
    </source>
</evidence>
<sequence length="102" mass="11015">MNRLIVRSVIIFFICLVLLTVSAVPSRAEDAQTCVQVTQYGGGVGIVCGAKHEPVNTGLADINPLVLSSIFLSLSGFGIYSYRKLLRKKIRFIEAGGGENNE</sequence>
<protein>
    <submittedName>
        <fullName evidence="2">Uncharacterized protein</fullName>
    </submittedName>
</protein>
<evidence type="ECO:0000313" key="2">
    <source>
        <dbReference type="EMBL" id="KKP30887.1"/>
    </source>
</evidence>